<dbReference type="InterPro" id="IPR053196">
    <property type="entry name" value="Lipoprotein_YbaY-like"/>
</dbReference>
<sequence>MKKLALLASMALLAACQSATPPSTTVAALDGEVFYLQRIALPPNATLSVSLQDVSLADAPAVVLDEQSGPIKGQVPLPFHLSYDPTQVKPGHRYAVSARIEVDGQLMFITTEQHTVQLDGKDPQPLKIRVNAAR</sequence>
<dbReference type="EMBL" id="CP015225">
    <property type="protein sequence ID" value="AMZ72433.1"/>
    <property type="molecule type" value="Genomic_DNA"/>
</dbReference>
<feature type="signal peptide" evidence="1">
    <location>
        <begin position="1"/>
        <end position="19"/>
    </location>
</feature>
<dbReference type="RefSeq" id="WP_063322781.1">
    <property type="nucleotide sequence ID" value="NZ_CP015225.1"/>
</dbReference>
<dbReference type="PANTHER" id="PTHR38013">
    <property type="entry name" value="GLYCOPROTEIN/POLYSACCHARIDE METABOLISM"/>
    <property type="match status" value="1"/>
</dbReference>
<dbReference type="PANTHER" id="PTHR38013:SF1">
    <property type="entry name" value="GLYCOPROTEIN_POLYSACCHARIDE METABOLISM"/>
    <property type="match status" value="1"/>
</dbReference>
<reference evidence="2 3" key="2">
    <citation type="journal article" date="2018" name="Nature">
        <title>Mutant phenotypes for thousands of bacterial genes of unknown function.</title>
        <authorList>
            <person name="Price M.N."/>
            <person name="Wetmore K.M."/>
            <person name="Waters R.J."/>
            <person name="Callaghan M."/>
            <person name="Ray J."/>
            <person name="Liu H."/>
            <person name="Kuehl J.V."/>
            <person name="Melnyk R.A."/>
            <person name="Lamson J.S."/>
            <person name="Suh Y."/>
            <person name="Carlson H.K."/>
            <person name="Esquivel Z."/>
            <person name="Sadeeshkumar H."/>
            <person name="Chakraborty R."/>
            <person name="Zane G.M."/>
            <person name="Rubin B.E."/>
            <person name="Wall J.D."/>
            <person name="Visel A."/>
            <person name="Bristow J."/>
            <person name="Blow M.J."/>
            <person name="Arkin A.P."/>
            <person name="Deutschbauer A.M."/>
        </authorList>
    </citation>
    <scope>NUCLEOTIDE SEQUENCE [LARGE SCALE GENOMIC DNA]</scope>
    <source>
        <strain evidence="2 3">FW300-N2E2</strain>
    </source>
</reference>
<proteinExistence type="predicted"/>
<gene>
    <name evidence="2" type="ORF">TK06_15445</name>
</gene>
<evidence type="ECO:0000313" key="3">
    <source>
        <dbReference type="Proteomes" id="UP000076083"/>
    </source>
</evidence>
<dbReference type="Pfam" id="PF09619">
    <property type="entry name" value="YscW"/>
    <property type="match status" value="1"/>
</dbReference>
<evidence type="ECO:0008006" key="4">
    <source>
        <dbReference type="Google" id="ProtNLM"/>
    </source>
</evidence>
<dbReference type="PROSITE" id="PS51257">
    <property type="entry name" value="PROKAR_LIPOPROTEIN"/>
    <property type="match status" value="1"/>
</dbReference>
<feature type="chain" id="PRO_5007869936" description="Lipoprotein" evidence="1">
    <location>
        <begin position="20"/>
        <end position="134"/>
    </location>
</feature>
<dbReference type="Proteomes" id="UP000076083">
    <property type="component" value="Chromosome"/>
</dbReference>
<accession>A0A165ZD18</accession>
<dbReference type="InterPro" id="IPR039366">
    <property type="entry name" value="Pilotin"/>
</dbReference>
<dbReference type="AlphaFoldDB" id="A0A165ZD18"/>
<evidence type="ECO:0000313" key="2">
    <source>
        <dbReference type="EMBL" id="AMZ72433.1"/>
    </source>
</evidence>
<name>A0A165ZD18_PSEFL</name>
<reference evidence="3" key="1">
    <citation type="submission" date="2016-04" db="EMBL/GenBank/DDBJ databases">
        <authorList>
            <person name="Ray J."/>
            <person name="Price M."/>
            <person name="Deutschbauer A."/>
        </authorList>
    </citation>
    <scope>NUCLEOTIDE SEQUENCE [LARGE SCALE GENOMIC DNA]</scope>
    <source>
        <strain evidence="3">FW300-N2E2</strain>
    </source>
</reference>
<organism evidence="2 3">
    <name type="scientific">Pseudomonas fluorescens</name>
    <dbReference type="NCBI Taxonomy" id="294"/>
    <lineage>
        <taxon>Bacteria</taxon>
        <taxon>Pseudomonadati</taxon>
        <taxon>Pseudomonadota</taxon>
        <taxon>Gammaproteobacteria</taxon>
        <taxon>Pseudomonadales</taxon>
        <taxon>Pseudomonadaceae</taxon>
        <taxon>Pseudomonas</taxon>
    </lineage>
</organism>
<protein>
    <recommendedName>
        <fullName evidence="4">Lipoprotein</fullName>
    </recommendedName>
</protein>
<evidence type="ECO:0000256" key="1">
    <source>
        <dbReference type="SAM" id="SignalP"/>
    </source>
</evidence>
<keyword evidence="1" id="KW-0732">Signal</keyword>